<evidence type="ECO:0000313" key="2">
    <source>
        <dbReference type="Proteomes" id="UP000178448"/>
    </source>
</evidence>
<dbReference type="STRING" id="1798374.A2Z33_01305"/>
<name>A0A1F5YPF7_9BACT</name>
<sequence>MTLEQIYRLAIEKAVSKDPRGPEGITKLLGRRKKIYDDLPKSKQDVFDTESLHNPYSDTRILVGKSDLKVDRVLAGIDINASEVLLADRLNQKGASIDLLIAHHPEGGPLAALHEVMDLQVDLLWRYGVPVNIGEGILRDRIAEVQRRFSPRNHNQAVDAAKLLGLALMCAHTATDNLVYAYLEDLFAENAGRIDTVGDVLEVLGGVPEYKEAARGKAGPMIFAGNEKNRAGKVAPVEITGGTEGSHIIAEKLAIAGVGTIVGMHASEEFQKECAKHHLNLVIAGHMSSDSLGMNLFLDELELRSVGITACSGLIRISRNRRRQK</sequence>
<accession>A0A1F5YPF7</accession>
<gene>
    <name evidence="1" type="ORF">A2Z33_01305</name>
</gene>
<evidence type="ECO:0000313" key="1">
    <source>
        <dbReference type="EMBL" id="OGG01943.1"/>
    </source>
</evidence>
<comment type="caution">
    <text evidence="1">The sequence shown here is derived from an EMBL/GenBank/DDBJ whole genome shotgun (WGS) entry which is preliminary data.</text>
</comment>
<dbReference type="EMBL" id="MFJD01000009">
    <property type="protein sequence ID" value="OGG01943.1"/>
    <property type="molecule type" value="Genomic_DNA"/>
</dbReference>
<dbReference type="Proteomes" id="UP000178448">
    <property type="component" value="Unassembled WGS sequence"/>
</dbReference>
<protein>
    <submittedName>
        <fullName evidence="1">NGG1p interacting factor NIF3</fullName>
    </submittedName>
</protein>
<dbReference type="AlphaFoldDB" id="A0A1F5YPF7"/>
<organism evidence="1 2">
    <name type="scientific">Candidatus Gottesmanbacteria bacterium RBG_16_52_11</name>
    <dbReference type="NCBI Taxonomy" id="1798374"/>
    <lineage>
        <taxon>Bacteria</taxon>
        <taxon>Candidatus Gottesmaniibacteriota</taxon>
    </lineage>
</organism>
<reference evidence="1 2" key="1">
    <citation type="journal article" date="2016" name="Nat. Commun.">
        <title>Thousands of microbial genomes shed light on interconnected biogeochemical processes in an aquifer system.</title>
        <authorList>
            <person name="Anantharaman K."/>
            <person name="Brown C.T."/>
            <person name="Hug L.A."/>
            <person name="Sharon I."/>
            <person name="Castelle C.J."/>
            <person name="Probst A.J."/>
            <person name="Thomas B.C."/>
            <person name="Singh A."/>
            <person name="Wilkins M.J."/>
            <person name="Karaoz U."/>
            <person name="Brodie E.L."/>
            <person name="Williams K.H."/>
            <person name="Hubbard S.S."/>
            <person name="Banfield J.F."/>
        </authorList>
    </citation>
    <scope>NUCLEOTIDE SEQUENCE [LARGE SCALE GENOMIC DNA]</scope>
</reference>
<proteinExistence type="predicted"/>